<evidence type="ECO:0000256" key="3">
    <source>
        <dbReference type="ARBA" id="ARBA00022448"/>
    </source>
</evidence>
<evidence type="ECO:0000256" key="8">
    <source>
        <dbReference type="ARBA" id="ARBA00023136"/>
    </source>
</evidence>
<keyword evidence="4 9" id="KW-1003">Cell membrane</keyword>
<evidence type="ECO:0000256" key="9">
    <source>
        <dbReference type="RuleBase" id="RU361157"/>
    </source>
</evidence>
<dbReference type="PANTHER" id="PTHR30413:SF8">
    <property type="entry name" value="TRANSPORT PERMEASE PROTEIN"/>
    <property type="match status" value="1"/>
</dbReference>
<keyword evidence="8 9" id="KW-0472">Membrane</keyword>
<keyword evidence="6 9" id="KW-0812">Transmembrane</keyword>
<name>A0A3D9SB51_9BACL</name>
<dbReference type="PRINTS" id="PR00164">
    <property type="entry name" value="ABC2TRNSPORT"/>
</dbReference>
<dbReference type="GO" id="GO:0015920">
    <property type="term" value="P:lipopolysaccharide transport"/>
    <property type="evidence" value="ECO:0007669"/>
    <property type="project" value="TreeGrafter"/>
</dbReference>
<keyword evidence="12" id="KW-1185">Reference proteome</keyword>
<dbReference type="RefSeq" id="WP_116188406.1">
    <property type="nucleotide sequence ID" value="NZ_QTTN01000006.1"/>
</dbReference>
<dbReference type="InterPro" id="IPR047817">
    <property type="entry name" value="ABC2_TM_bact-type"/>
</dbReference>
<evidence type="ECO:0000256" key="6">
    <source>
        <dbReference type="ARBA" id="ARBA00022692"/>
    </source>
</evidence>
<dbReference type="EMBL" id="QTTN01000006">
    <property type="protein sequence ID" value="REE90514.1"/>
    <property type="molecule type" value="Genomic_DNA"/>
</dbReference>
<evidence type="ECO:0000313" key="11">
    <source>
        <dbReference type="EMBL" id="REE90514.1"/>
    </source>
</evidence>
<feature type="transmembrane region" description="Helical" evidence="9">
    <location>
        <begin position="230"/>
        <end position="248"/>
    </location>
</feature>
<keyword evidence="7 9" id="KW-1133">Transmembrane helix</keyword>
<sequence>MKVYIQNLTRYKDLFFELVKHDIKLKYRNSILGILWSMLNPLLMMIVMSIVFMELFKTNTPNYPLYVLTGRILYQFFAESTSFAMDSIYANSQLVRKVYVPKYFFPLARVSSSFVTTLISLVTVVTLIAVTDVPFRWLNLMFIVPMIYLLVISAGVGLILSSITVFFKDVKHFYSIVLLVVMYMTPIFYPASIIPRKYQFILNLNPLYLVLDMFRDIVITGSIPALSEHLILIGYMIVVGLVGLGLFYKTQDKFIYHL</sequence>
<evidence type="ECO:0000256" key="1">
    <source>
        <dbReference type="ARBA" id="ARBA00004429"/>
    </source>
</evidence>
<gene>
    <name evidence="11" type="ORF">A8990_10617</name>
</gene>
<dbReference type="OrthoDB" id="9794365at2"/>
<comment type="caution">
    <text evidence="11">The sequence shown here is derived from an EMBL/GenBank/DDBJ whole genome shotgun (WGS) entry which is preliminary data.</text>
</comment>
<keyword evidence="3 9" id="KW-0813">Transport</keyword>
<dbReference type="InterPro" id="IPR013525">
    <property type="entry name" value="ABC2_TM"/>
</dbReference>
<feature type="domain" description="ABC transmembrane type-2" evidence="10">
    <location>
        <begin position="32"/>
        <end position="250"/>
    </location>
</feature>
<keyword evidence="5" id="KW-0997">Cell inner membrane</keyword>
<feature type="transmembrane region" description="Helical" evidence="9">
    <location>
        <begin position="173"/>
        <end position="194"/>
    </location>
</feature>
<protein>
    <recommendedName>
        <fullName evidence="9">Transport permease protein</fullName>
    </recommendedName>
</protein>
<accession>A0A3D9SB51</accession>
<evidence type="ECO:0000256" key="7">
    <source>
        <dbReference type="ARBA" id="ARBA00022989"/>
    </source>
</evidence>
<proteinExistence type="inferred from homology"/>
<dbReference type="AlphaFoldDB" id="A0A3D9SB51"/>
<organism evidence="11 12">
    <name type="scientific">Paenibacillus taihuensis</name>
    <dbReference type="NCBI Taxonomy" id="1156355"/>
    <lineage>
        <taxon>Bacteria</taxon>
        <taxon>Bacillati</taxon>
        <taxon>Bacillota</taxon>
        <taxon>Bacilli</taxon>
        <taxon>Bacillales</taxon>
        <taxon>Paenibacillaceae</taxon>
        <taxon>Paenibacillus</taxon>
    </lineage>
</organism>
<evidence type="ECO:0000256" key="4">
    <source>
        <dbReference type="ARBA" id="ARBA00022475"/>
    </source>
</evidence>
<comment type="similarity">
    <text evidence="2 9">Belongs to the ABC-2 integral membrane protein family.</text>
</comment>
<dbReference type="GO" id="GO:0140359">
    <property type="term" value="F:ABC-type transporter activity"/>
    <property type="evidence" value="ECO:0007669"/>
    <property type="project" value="InterPro"/>
</dbReference>
<evidence type="ECO:0000259" key="10">
    <source>
        <dbReference type="PROSITE" id="PS51012"/>
    </source>
</evidence>
<dbReference type="PROSITE" id="PS51012">
    <property type="entry name" value="ABC_TM2"/>
    <property type="match status" value="1"/>
</dbReference>
<dbReference type="PANTHER" id="PTHR30413">
    <property type="entry name" value="INNER MEMBRANE TRANSPORT PERMEASE"/>
    <property type="match status" value="1"/>
</dbReference>
<feature type="transmembrane region" description="Helical" evidence="9">
    <location>
        <begin position="72"/>
        <end position="91"/>
    </location>
</feature>
<evidence type="ECO:0000256" key="5">
    <source>
        <dbReference type="ARBA" id="ARBA00022519"/>
    </source>
</evidence>
<feature type="transmembrane region" description="Helical" evidence="9">
    <location>
        <begin position="142"/>
        <end position="166"/>
    </location>
</feature>
<feature type="transmembrane region" description="Helical" evidence="9">
    <location>
        <begin position="30"/>
        <end position="52"/>
    </location>
</feature>
<evidence type="ECO:0000256" key="2">
    <source>
        <dbReference type="ARBA" id="ARBA00007783"/>
    </source>
</evidence>
<dbReference type="Proteomes" id="UP000256304">
    <property type="component" value="Unassembled WGS sequence"/>
</dbReference>
<reference evidence="11 12" key="1">
    <citation type="submission" date="2018-08" db="EMBL/GenBank/DDBJ databases">
        <title>Genomic Encyclopedia of Type Strains, Phase III (KMG-III): the genomes of soil and plant-associated and newly described type strains.</title>
        <authorList>
            <person name="Whitman W."/>
        </authorList>
    </citation>
    <scope>NUCLEOTIDE SEQUENCE [LARGE SCALE GENOMIC DNA]</scope>
    <source>
        <strain evidence="11 12">CGMCC 1.10966</strain>
    </source>
</reference>
<feature type="transmembrane region" description="Helical" evidence="9">
    <location>
        <begin position="103"/>
        <end position="130"/>
    </location>
</feature>
<dbReference type="Pfam" id="PF01061">
    <property type="entry name" value="ABC2_membrane"/>
    <property type="match status" value="1"/>
</dbReference>
<dbReference type="InterPro" id="IPR000412">
    <property type="entry name" value="ABC_2_transport"/>
</dbReference>
<dbReference type="GO" id="GO:0043190">
    <property type="term" value="C:ATP-binding cassette (ABC) transporter complex"/>
    <property type="evidence" value="ECO:0007669"/>
    <property type="project" value="InterPro"/>
</dbReference>
<comment type="subcellular location">
    <subcellularLocation>
        <location evidence="1">Cell inner membrane</location>
        <topology evidence="1">Multi-pass membrane protein</topology>
    </subcellularLocation>
    <subcellularLocation>
        <location evidence="9">Cell membrane</location>
        <topology evidence="9">Multi-pass membrane protein</topology>
    </subcellularLocation>
</comment>
<evidence type="ECO:0000313" key="12">
    <source>
        <dbReference type="Proteomes" id="UP000256304"/>
    </source>
</evidence>